<dbReference type="Pfam" id="PF00857">
    <property type="entry name" value="Isochorismatase"/>
    <property type="match status" value="1"/>
</dbReference>
<dbReference type="PANTHER" id="PTHR43540:SF6">
    <property type="entry name" value="ISOCHORISMATASE-LIKE DOMAIN-CONTAINING PROTEIN"/>
    <property type="match status" value="1"/>
</dbReference>
<reference evidence="3 4" key="1">
    <citation type="submission" date="2019-03" db="EMBL/GenBank/DDBJ databases">
        <title>Sequencing the genomes of 1000 actinobacteria strains.</title>
        <authorList>
            <person name="Klenk H.-P."/>
        </authorList>
    </citation>
    <scope>NUCLEOTIDE SEQUENCE [LARGE SCALE GENOMIC DNA]</scope>
    <source>
        <strain evidence="3 4">DSM 43805</strain>
    </source>
</reference>
<keyword evidence="4" id="KW-1185">Reference proteome</keyword>
<dbReference type="Proteomes" id="UP000294901">
    <property type="component" value="Unassembled WGS sequence"/>
</dbReference>
<accession>A0A4R6JWL8</accession>
<name>A0A4R6JWL8_9ACTN</name>
<protein>
    <submittedName>
        <fullName evidence="3">Nicotinamidase-related amidase</fullName>
    </submittedName>
</protein>
<gene>
    <name evidence="3" type="ORF">C8E87_4909</name>
</gene>
<dbReference type="EMBL" id="SNWR01000001">
    <property type="protein sequence ID" value="TDO41180.1"/>
    <property type="molecule type" value="Genomic_DNA"/>
</dbReference>
<evidence type="ECO:0000313" key="3">
    <source>
        <dbReference type="EMBL" id="TDO41180.1"/>
    </source>
</evidence>
<dbReference type="GO" id="GO:0016787">
    <property type="term" value="F:hydrolase activity"/>
    <property type="evidence" value="ECO:0007669"/>
    <property type="project" value="UniProtKB-KW"/>
</dbReference>
<dbReference type="InterPro" id="IPR000868">
    <property type="entry name" value="Isochorismatase-like_dom"/>
</dbReference>
<dbReference type="Gene3D" id="3.40.50.850">
    <property type="entry name" value="Isochorismatase-like"/>
    <property type="match status" value="1"/>
</dbReference>
<keyword evidence="1" id="KW-0378">Hydrolase</keyword>
<organism evidence="3 4">
    <name type="scientific">Paractinoplanes brasiliensis</name>
    <dbReference type="NCBI Taxonomy" id="52695"/>
    <lineage>
        <taxon>Bacteria</taxon>
        <taxon>Bacillati</taxon>
        <taxon>Actinomycetota</taxon>
        <taxon>Actinomycetes</taxon>
        <taxon>Micromonosporales</taxon>
        <taxon>Micromonosporaceae</taxon>
        <taxon>Paractinoplanes</taxon>
    </lineage>
</organism>
<comment type="caution">
    <text evidence="3">The sequence shown here is derived from an EMBL/GenBank/DDBJ whole genome shotgun (WGS) entry which is preliminary data.</text>
</comment>
<evidence type="ECO:0000256" key="1">
    <source>
        <dbReference type="ARBA" id="ARBA00022801"/>
    </source>
</evidence>
<sequence>MVSFPAPGARRRLVGMTTALLVIDVQESFRQRPLWRTLHNPALIANVGRLVEAARAAGDLVVWVLHAEPGTGNLFDPESGHVRVVDELKPAPGEHVVVKTSHNAFTTTNLQQLLTAAGVTAVTTCGLRTEQCVETTTRVASDFGYAVTFVTDATGTFPIPHRTAPAEQTVEELLADPRTLSAADVVSRTEYALAGRFAGVRTVDDYLGE</sequence>
<feature type="domain" description="Isochorismatase-like" evidence="2">
    <location>
        <begin position="18"/>
        <end position="161"/>
    </location>
</feature>
<dbReference type="AlphaFoldDB" id="A0A4R6JWL8"/>
<evidence type="ECO:0000313" key="4">
    <source>
        <dbReference type="Proteomes" id="UP000294901"/>
    </source>
</evidence>
<evidence type="ECO:0000259" key="2">
    <source>
        <dbReference type="Pfam" id="PF00857"/>
    </source>
</evidence>
<dbReference type="PANTHER" id="PTHR43540">
    <property type="entry name" value="PEROXYUREIDOACRYLATE/UREIDOACRYLATE AMIDOHYDROLASE-RELATED"/>
    <property type="match status" value="1"/>
</dbReference>
<dbReference type="InterPro" id="IPR036380">
    <property type="entry name" value="Isochorismatase-like_sf"/>
</dbReference>
<dbReference type="CDD" id="cd01014">
    <property type="entry name" value="nicotinamidase_related"/>
    <property type="match status" value="1"/>
</dbReference>
<proteinExistence type="predicted"/>
<dbReference type="SUPFAM" id="SSF52499">
    <property type="entry name" value="Isochorismatase-like hydrolases"/>
    <property type="match status" value="1"/>
</dbReference>
<dbReference type="InterPro" id="IPR050272">
    <property type="entry name" value="Isochorismatase-like_hydrls"/>
</dbReference>